<reference evidence="2" key="1">
    <citation type="submission" date="2021-06" db="EMBL/GenBank/DDBJ databases">
        <authorList>
            <person name="Kallberg Y."/>
            <person name="Tangrot J."/>
            <person name="Rosling A."/>
        </authorList>
    </citation>
    <scope>NUCLEOTIDE SEQUENCE</scope>
    <source>
        <strain evidence="2">UK204</strain>
    </source>
</reference>
<feature type="domain" description="Retrotransposon gag" evidence="1">
    <location>
        <begin position="58"/>
        <end position="136"/>
    </location>
</feature>
<gene>
    <name evidence="2" type="ORF">FCALED_LOCUS10944</name>
</gene>
<dbReference type="EMBL" id="CAJVPQ010004300">
    <property type="protein sequence ID" value="CAG8648649.1"/>
    <property type="molecule type" value="Genomic_DNA"/>
</dbReference>
<accession>A0A9N9DUL8</accession>
<dbReference type="Proteomes" id="UP000789570">
    <property type="component" value="Unassembled WGS sequence"/>
</dbReference>
<name>A0A9N9DUL8_9GLOM</name>
<dbReference type="AlphaFoldDB" id="A0A9N9DUL8"/>
<comment type="caution">
    <text evidence="2">The sequence shown here is derived from an EMBL/GenBank/DDBJ whole genome shotgun (WGS) entry which is preliminary data.</text>
</comment>
<dbReference type="OrthoDB" id="2448219at2759"/>
<proteinExistence type="predicted"/>
<keyword evidence="3" id="KW-1185">Reference proteome</keyword>
<evidence type="ECO:0000259" key="1">
    <source>
        <dbReference type="Pfam" id="PF03732"/>
    </source>
</evidence>
<dbReference type="InterPro" id="IPR005162">
    <property type="entry name" value="Retrotrans_gag_dom"/>
</dbReference>
<evidence type="ECO:0000313" key="3">
    <source>
        <dbReference type="Proteomes" id="UP000789570"/>
    </source>
</evidence>
<sequence length="242" mass="28260">MAGTKIPKTESRTREIRLVDFSMFKEEQQDLIVWLEAIKEACIINSVDENRIINIIKSYLKGENRSDRSYSSFVSLFTEKYCSIYRRTQWDQKLRNLKQNKNETVTQYIAELWKRVDPLKKKAEADKIMDFDKGIRTDKKRKYSSIRINPIQEEKNNRPSNVFTYIKGSFIQDDEMAKKKFLDKVGSEIDDSSNRTLIGVSGKIITLLGTKYNLSVKIGETKWNVKAVVMESEAYTLILENE</sequence>
<organism evidence="2 3">
    <name type="scientific">Funneliformis caledonium</name>
    <dbReference type="NCBI Taxonomy" id="1117310"/>
    <lineage>
        <taxon>Eukaryota</taxon>
        <taxon>Fungi</taxon>
        <taxon>Fungi incertae sedis</taxon>
        <taxon>Mucoromycota</taxon>
        <taxon>Glomeromycotina</taxon>
        <taxon>Glomeromycetes</taxon>
        <taxon>Glomerales</taxon>
        <taxon>Glomeraceae</taxon>
        <taxon>Funneliformis</taxon>
    </lineage>
</organism>
<protein>
    <submittedName>
        <fullName evidence="2">13485_t:CDS:1</fullName>
    </submittedName>
</protein>
<dbReference type="Pfam" id="PF03732">
    <property type="entry name" value="Retrotrans_gag"/>
    <property type="match status" value="1"/>
</dbReference>
<evidence type="ECO:0000313" key="2">
    <source>
        <dbReference type="EMBL" id="CAG8648649.1"/>
    </source>
</evidence>